<comment type="caution">
    <text evidence="1">The sequence shown here is derived from an EMBL/GenBank/DDBJ whole genome shotgun (WGS) entry which is preliminary data.</text>
</comment>
<dbReference type="EMBL" id="JALLPB020000182">
    <property type="protein sequence ID" value="KAL3815817.1"/>
    <property type="molecule type" value="Genomic_DNA"/>
</dbReference>
<gene>
    <name evidence="1" type="ORF">ACHAXA_010751</name>
</gene>
<sequence>MKIKSKSSSSTIAVKITAPPCPTPPPPHQWQSILLPLIAGLLHARVFYHAAFGCILRGSGSGSGSNDGYGDDTNEGGTSSEEFRLTCFFLDSSILLAYSFDLICCLFFNVIPFSRCNCSRDIVGHHVPTLLLALPLAVPLWSGRASLRPFDEASFSILDDLPTNDRLRADFIGAYSMASGYAYVSSLNEVFMCLQRVEMSLAAVSSFRDVPSMGKRRFFTSRFGLGAELCYKLAFFWGMSLIACKACFDFDRAVYNHLISVVASSTSTTLLAVYSSPAVLRGALFRAFSVVMYPSMGMRCLKKIGQLRRGGNGEEERGGEKVIS</sequence>
<keyword evidence="2" id="KW-1185">Reference proteome</keyword>
<organism evidence="1 2">
    <name type="scientific">Cyclostephanos tholiformis</name>
    <dbReference type="NCBI Taxonomy" id="382380"/>
    <lineage>
        <taxon>Eukaryota</taxon>
        <taxon>Sar</taxon>
        <taxon>Stramenopiles</taxon>
        <taxon>Ochrophyta</taxon>
        <taxon>Bacillariophyta</taxon>
        <taxon>Coscinodiscophyceae</taxon>
        <taxon>Thalassiosirophycidae</taxon>
        <taxon>Stephanodiscales</taxon>
        <taxon>Stephanodiscaceae</taxon>
        <taxon>Cyclostephanos</taxon>
    </lineage>
</organism>
<proteinExistence type="predicted"/>
<protein>
    <submittedName>
        <fullName evidence="1">Uncharacterized protein</fullName>
    </submittedName>
</protein>
<name>A0ABD3RS99_9STRA</name>
<evidence type="ECO:0000313" key="1">
    <source>
        <dbReference type="EMBL" id="KAL3815817.1"/>
    </source>
</evidence>
<accession>A0ABD3RS99</accession>
<evidence type="ECO:0000313" key="2">
    <source>
        <dbReference type="Proteomes" id="UP001530377"/>
    </source>
</evidence>
<dbReference type="Proteomes" id="UP001530377">
    <property type="component" value="Unassembled WGS sequence"/>
</dbReference>
<dbReference type="AlphaFoldDB" id="A0ABD3RS99"/>
<reference evidence="1 2" key="1">
    <citation type="submission" date="2024-10" db="EMBL/GenBank/DDBJ databases">
        <title>Updated reference genomes for cyclostephanoid diatoms.</title>
        <authorList>
            <person name="Roberts W.R."/>
            <person name="Alverson A.J."/>
        </authorList>
    </citation>
    <scope>NUCLEOTIDE SEQUENCE [LARGE SCALE GENOMIC DNA]</scope>
    <source>
        <strain evidence="1 2">AJA228-03</strain>
    </source>
</reference>